<dbReference type="HOGENOM" id="CLU_1181104_0_0_1"/>
<evidence type="ECO:0000313" key="2">
    <source>
        <dbReference type="EMBL" id="EGT37520.1"/>
    </source>
</evidence>
<reference evidence="3" key="1">
    <citation type="submission" date="2011-07" db="EMBL/GenBank/DDBJ databases">
        <authorList>
            <consortium name="Caenorhabditis brenneri Sequencing and Analysis Consortium"/>
            <person name="Wilson R.K."/>
        </authorList>
    </citation>
    <scope>NUCLEOTIDE SEQUENCE [LARGE SCALE GENOMIC DNA]</scope>
    <source>
        <strain evidence="3">PB2801</strain>
    </source>
</reference>
<gene>
    <name evidence="2" type="ORF">CAEBREN_14212</name>
</gene>
<evidence type="ECO:0000256" key="1">
    <source>
        <dbReference type="SAM" id="MobiDB-lite"/>
    </source>
</evidence>
<name>G0MMT6_CAEBE</name>
<proteinExistence type="predicted"/>
<evidence type="ECO:0000313" key="3">
    <source>
        <dbReference type="Proteomes" id="UP000008068"/>
    </source>
</evidence>
<protein>
    <submittedName>
        <fullName evidence="2">Uncharacterized protein</fullName>
    </submittedName>
</protein>
<dbReference type="AlphaFoldDB" id="G0MMT6"/>
<feature type="compositionally biased region" description="Basic residues" evidence="1">
    <location>
        <begin position="117"/>
        <end position="126"/>
    </location>
</feature>
<accession>G0MMT6</accession>
<dbReference type="EMBL" id="GL379802">
    <property type="protein sequence ID" value="EGT37520.1"/>
    <property type="molecule type" value="Genomic_DNA"/>
</dbReference>
<dbReference type="Proteomes" id="UP000008068">
    <property type="component" value="Unassembled WGS sequence"/>
</dbReference>
<organism evidence="3">
    <name type="scientific">Caenorhabditis brenneri</name>
    <name type="common">Nematode worm</name>
    <dbReference type="NCBI Taxonomy" id="135651"/>
    <lineage>
        <taxon>Eukaryota</taxon>
        <taxon>Metazoa</taxon>
        <taxon>Ecdysozoa</taxon>
        <taxon>Nematoda</taxon>
        <taxon>Chromadorea</taxon>
        <taxon>Rhabditida</taxon>
        <taxon>Rhabditina</taxon>
        <taxon>Rhabditomorpha</taxon>
        <taxon>Rhabditoidea</taxon>
        <taxon>Rhabditidae</taxon>
        <taxon>Peloderinae</taxon>
        <taxon>Caenorhabditis</taxon>
    </lineage>
</organism>
<feature type="region of interest" description="Disordered" evidence="1">
    <location>
        <begin position="101"/>
        <end position="137"/>
    </location>
</feature>
<dbReference type="InParanoid" id="G0MMT6"/>
<sequence>MHPDKNANYLPSVHVEEPKLPVLSEATEADDEIEDDFLEKHFQLEDLTKDGEFSENFLNEVGEEEPFGSSAMDQQEMALSTLEPAQLRSLADLHKLMRGRRGFSAKDRTGTGAQKPKAVKKPKSKTGKIGSHGKPAKPVLQSWNDAKGFFFNKYPGEFLKEFQKEFQKKFGKELNFSKFLFDPMGVEEVPQLVEKIDKASCAEYKAKLGVRWRHVRKMLQDRQAKQIEDGLIKYK</sequence>
<keyword evidence="3" id="KW-1185">Reference proteome</keyword>